<sequence>MADATEWSDVVADALVAADFSFARPERFRGRVTQRRLGPASLIAMVAHPHVAVREAEHIASGAPSETLLSLQLEGHAEFRQDGRTATVSPGDLVFYDSARPVEIVAREGYRSLCFRFPTSGPGGHRRPEPLTATTLRGAHGLAPAVAGLLTGLQSSTGGTAALAASAQQAAELARTLFDDELARRGLLTADEPHDALRAAFDEHVDAHLADPDLTPRSAAAALFVSPRLLHAVLAEDGRTPAGTIRTRRLDRCLADLADPAAASTPVSAVARRWGFPNATRFGQLVRARTGRTPTAYRRAMLG</sequence>
<keyword evidence="6" id="KW-1185">Reference proteome</keyword>
<evidence type="ECO:0000256" key="3">
    <source>
        <dbReference type="ARBA" id="ARBA00023163"/>
    </source>
</evidence>
<dbReference type="InterPro" id="IPR050204">
    <property type="entry name" value="AraC_XylS_family_regulators"/>
</dbReference>
<dbReference type="EMBL" id="JACCBN010000001">
    <property type="protein sequence ID" value="NYD39874.1"/>
    <property type="molecule type" value="Genomic_DNA"/>
</dbReference>
<dbReference type="RefSeq" id="WP_179797138.1">
    <property type="nucleotide sequence ID" value="NZ_BAABHP010000002.1"/>
</dbReference>
<dbReference type="GO" id="GO:0043565">
    <property type="term" value="F:sequence-specific DNA binding"/>
    <property type="evidence" value="ECO:0007669"/>
    <property type="project" value="InterPro"/>
</dbReference>
<dbReference type="InterPro" id="IPR018060">
    <property type="entry name" value="HTH_AraC"/>
</dbReference>
<dbReference type="InterPro" id="IPR009057">
    <property type="entry name" value="Homeodomain-like_sf"/>
</dbReference>
<comment type="caution">
    <text evidence="5">The sequence shown here is derived from an EMBL/GenBank/DDBJ whole genome shotgun (WGS) entry which is preliminary data.</text>
</comment>
<keyword evidence="3" id="KW-0804">Transcription</keyword>
<evidence type="ECO:0000256" key="1">
    <source>
        <dbReference type="ARBA" id="ARBA00023015"/>
    </source>
</evidence>
<feature type="domain" description="HTH araC/xylS-type" evidence="4">
    <location>
        <begin position="199"/>
        <end position="300"/>
    </location>
</feature>
<evidence type="ECO:0000313" key="6">
    <source>
        <dbReference type="Proteomes" id="UP000535890"/>
    </source>
</evidence>
<accession>A0A7Y9E259</accession>
<dbReference type="PANTHER" id="PTHR46796">
    <property type="entry name" value="HTH-TYPE TRANSCRIPTIONAL ACTIVATOR RHAS-RELATED"/>
    <property type="match status" value="1"/>
</dbReference>
<evidence type="ECO:0000313" key="5">
    <source>
        <dbReference type="EMBL" id="NYD39874.1"/>
    </source>
</evidence>
<keyword evidence="2 5" id="KW-0238">DNA-binding</keyword>
<proteinExistence type="predicted"/>
<name>A0A7Y9E259_9PSEU</name>
<keyword evidence="1" id="KW-0805">Transcription regulation</keyword>
<dbReference type="Pfam" id="PF12833">
    <property type="entry name" value="HTH_18"/>
    <property type="match status" value="1"/>
</dbReference>
<evidence type="ECO:0000256" key="2">
    <source>
        <dbReference type="ARBA" id="ARBA00023125"/>
    </source>
</evidence>
<dbReference type="GO" id="GO:0003700">
    <property type="term" value="F:DNA-binding transcription factor activity"/>
    <property type="evidence" value="ECO:0007669"/>
    <property type="project" value="InterPro"/>
</dbReference>
<dbReference type="SUPFAM" id="SSF46689">
    <property type="entry name" value="Homeodomain-like"/>
    <property type="match status" value="1"/>
</dbReference>
<dbReference type="Gene3D" id="1.10.10.60">
    <property type="entry name" value="Homeodomain-like"/>
    <property type="match status" value="1"/>
</dbReference>
<dbReference type="AlphaFoldDB" id="A0A7Y9E259"/>
<gene>
    <name evidence="5" type="ORF">BJ983_005976</name>
</gene>
<reference evidence="5 6" key="1">
    <citation type="submission" date="2020-07" db="EMBL/GenBank/DDBJ databases">
        <title>Sequencing the genomes of 1000 actinobacteria strains.</title>
        <authorList>
            <person name="Klenk H.-P."/>
        </authorList>
    </citation>
    <scope>NUCLEOTIDE SEQUENCE [LARGE SCALE GENOMIC DNA]</scope>
    <source>
        <strain evidence="5 6">DSM 45772</strain>
    </source>
</reference>
<protein>
    <submittedName>
        <fullName evidence="5">AraC-like DNA-binding protein</fullName>
    </submittedName>
</protein>
<dbReference type="Pfam" id="PF14525">
    <property type="entry name" value="AraC_binding_2"/>
    <property type="match status" value="1"/>
</dbReference>
<evidence type="ECO:0000259" key="4">
    <source>
        <dbReference type="PROSITE" id="PS01124"/>
    </source>
</evidence>
<dbReference type="Proteomes" id="UP000535890">
    <property type="component" value="Unassembled WGS sequence"/>
</dbReference>
<organism evidence="5 6">
    <name type="scientific">Actinomycetospora corticicola</name>
    <dbReference type="NCBI Taxonomy" id="663602"/>
    <lineage>
        <taxon>Bacteria</taxon>
        <taxon>Bacillati</taxon>
        <taxon>Actinomycetota</taxon>
        <taxon>Actinomycetes</taxon>
        <taxon>Pseudonocardiales</taxon>
        <taxon>Pseudonocardiaceae</taxon>
        <taxon>Actinomycetospora</taxon>
    </lineage>
</organism>
<dbReference type="InterPro" id="IPR035418">
    <property type="entry name" value="AraC-bd_2"/>
</dbReference>
<dbReference type="PROSITE" id="PS01124">
    <property type="entry name" value="HTH_ARAC_FAMILY_2"/>
    <property type="match status" value="1"/>
</dbReference>
<dbReference type="PANTHER" id="PTHR46796:SF6">
    <property type="entry name" value="ARAC SUBFAMILY"/>
    <property type="match status" value="1"/>
</dbReference>
<dbReference type="SMART" id="SM00342">
    <property type="entry name" value="HTH_ARAC"/>
    <property type="match status" value="1"/>
</dbReference>